<dbReference type="AlphaFoldDB" id="A0A8H3WTY0"/>
<organism evidence="1 2">
    <name type="scientific">Gigaspora margarita</name>
    <dbReference type="NCBI Taxonomy" id="4874"/>
    <lineage>
        <taxon>Eukaryota</taxon>
        <taxon>Fungi</taxon>
        <taxon>Fungi incertae sedis</taxon>
        <taxon>Mucoromycota</taxon>
        <taxon>Glomeromycotina</taxon>
        <taxon>Glomeromycetes</taxon>
        <taxon>Diversisporales</taxon>
        <taxon>Gigasporaceae</taxon>
        <taxon>Gigaspora</taxon>
    </lineage>
</organism>
<comment type="caution">
    <text evidence="1">The sequence shown here is derived from an EMBL/GenBank/DDBJ whole genome shotgun (WGS) entry which is preliminary data.</text>
</comment>
<proteinExistence type="predicted"/>
<sequence>MYLRLMLRSRPFIFPIFRKRIVKKFSTDQKPIAIPGSQWSNKELEFFRIETVNVEDFEKFFQESPPKIEKFSDQVKEVLSIDLSKVNVLSSIDWNNLKHKQASRVIKSILAVTRTHLSTESAVDDLAKSTLELFNYDGDLRIQSREELKLEMCGSRTYAKPDMCIETSRLVIKLLVQEDKSYKVSNQDTDAESQVFAEAIASFQGNSKTKKFKSPLEAQLIPCITLLGTYPTFYLFKVTKMLSECVKMGNRPKETTIVKRYDIPAEIDPYLLRDAMLVQEYRQHIFQCYEAFKKFVMDG</sequence>
<name>A0A8H3WTY0_GIGMA</name>
<evidence type="ECO:0000313" key="2">
    <source>
        <dbReference type="Proteomes" id="UP000439903"/>
    </source>
</evidence>
<reference evidence="1 2" key="1">
    <citation type="journal article" date="2019" name="Environ. Microbiol.">
        <title>At the nexus of three kingdoms: the genome of the mycorrhizal fungus Gigaspora margarita provides insights into plant, endobacterial and fungal interactions.</title>
        <authorList>
            <person name="Venice F."/>
            <person name="Ghignone S."/>
            <person name="Salvioli di Fossalunga A."/>
            <person name="Amselem J."/>
            <person name="Novero M."/>
            <person name="Xianan X."/>
            <person name="Sedzielewska Toro K."/>
            <person name="Morin E."/>
            <person name="Lipzen A."/>
            <person name="Grigoriev I.V."/>
            <person name="Henrissat B."/>
            <person name="Martin F.M."/>
            <person name="Bonfante P."/>
        </authorList>
    </citation>
    <scope>NUCLEOTIDE SEQUENCE [LARGE SCALE GENOMIC DNA]</scope>
    <source>
        <strain evidence="1 2">BEG34</strain>
    </source>
</reference>
<dbReference type="EMBL" id="WTPW01003277">
    <property type="protein sequence ID" value="KAF0348191.1"/>
    <property type="molecule type" value="Genomic_DNA"/>
</dbReference>
<evidence type="ECO:0000313" key="1">
    <source>
        <dbReference type="EMBL" id="KAF0348191.1"/>
    </source>
</evidence>
<gene>
    <name evidence="1" type="ORF">F8M41_015571</name>
</gene>
<accession>A0A8H3WTY0</accession>
<keyword evidence="2" id="KW-1185">Reference proteome</keyword>
<dbReference type="OrthoDB" id="2408168at2759"/>
<protein>
    <submittedName>
        <fullName evidence="1">Uncharacterized protein</fullName>
    </submittedName>
</protein>
<dbReference type="Proteomes" id="UP000439903">
    <property type="component" value="Unassembled WGS sequence"/>
</dbReference>